<name>A0AA36G8W9_9BILA</name>
<dbReference type="PANTHER" id="PTHR35017:SF5">
    <property type="entry name" value="SHKT DOMAIN-CONTAINING PROTEIN"/>
    <property type="match status" value="1"/>
</dbReference>
<feature type="compositionally biased region" description="Acidic residues" evidence="1">
    <location>
        <begin position="218"/>
        <end position="228"/>
    </location>
</feature>
<feature type="region of interest" description="Disordered" evidence="1">
    <location>
        <begin position="209"/>
        <end position="228"/>
    </location>
</feature>
<evidence type="ECO:0000313" key="4">
    <source>
        <dbReference type="Proteomes" id="UP001177023"/>
    </source>
</evidence>
<accession>A0AA36G8W9</accession>
<protein>
    <recommendedName>
        <fullName evidence="5">ShK domain-containing protein</fullName>
    </recommendedName>
</protein>
<evidence type="ECO:0000313" key="3">
    <source>
        <dbReference type="EMBL" id="CAJ0584373.1"/>
    </source>
</evidence>
<dbReference type="EMBL" id="CATQJA010002693">
    <property type="protein sequence ID" value="CAJ0584373.1"/>
    <property type="molecule type" value="Genomic_DNA"/>
</dbReference>
<keyword evidence="2" id="KW-0732">Signal</keyword>
<comment type="caution">
    <text evidence="3">The sequence shown here is derived from an EMBL/GenBank/DDBJ whole genome shotgun (WGS) entry which is preliminary data.</text>
</comment>
<keyword evidence="4" id="KW-1185">Reference proteome</keyword>
<evidence type="ECO:0000256" key="2">
    <source>
        <dbReference type="SAM" id="SignalP"/>
    </source>
</evidence>
<feature type="signal peptide" evidence="2">
    <location>
        <begin position="1"/>
        <end position="18"/>
    </location>
</feature>
<dbReference type="Proteomes" id="UP001177023">
    <property type="component" value="Unassembled WGS sequence"/>
</dbReference>
<evidence type="ECO:0008006" key="5">
    <source>
        <dbReference type="Google" id="ProtNLM"/>
    </source>
</evidence>
<feature type="non-terminal residue" evidence="3">
    <location>
        <position position="311"/>
    </location>
</feature>
<proteinExistence type="predicted"/>
<dbReference type="PANTHER" id="PTHR35017">
    <property type="entry name" value="PROTEIN CBG16223-RELATED"/>
    <property type="match status" value="1"/>
</dbReference>
<evidence type="ECO:0000256" key="1">
    <source>
        <dbReference type="SAM" id="MobiDB-lite"/>
    </source>
</evidence>
<sequence length="311" mass="34821">MRATQTFVFAMLQHGLMAVRSTIAIAPLEIHGKTPCCIDRLTTLACSRLAATRKRYFDQQCANNADFAFIQCCASCFSKKTRGGKRAYDISAKKLLLDPYSTTCTDRRGPTWCHKILSKQDTAYGVNTEVSHSCKSFPFAFRECRQSCGFCSSGQIGSRLKYNYTIATDPKRCTSKIYYALDTDAQPTPTIRMPMGPRTTTKIAEEVPEIEPTTPTSPDDEMPTLEGPEPSEAEVIEKLLSLLTINPEEPMTEVLNVTASEEPEQSPETTTVFDPLAHLDLDRRRKKHKGYFIAEITENDLTYAGPREPEF</sequence>
<reference evidence="3" key="1">
    <citation type="submission" date="2023-06" db="EMBL/GenBank/DDBJ databases">
        <authorList>
            <person name="Delattre M."/>
        </authorList>
    </citation>
    <scope>NUCLEOTIDE SEQUENCE</scope>
    <source>
        <strain evidence="3">AF72</strain>
    </source>
</reference>
<organism evidence="3 4">
    <name type="scientific">Mesorhabditis spiculigera</name>
    <dbReference type="NCBI Taxonomy" id="96644"/>
    <lineage>
        <taxon>Eukaryota</taxon>
        <taxon>Metazoa</taxon>
        <taxon>Ecdysozoa</taxon>
        <taxon>Nematoda</taxon>
        <taxon>Chromadorea</taxon>
        <taxon>Rhabditida</taxon>
        <taxon>Rhabditina</taxon>
        <taxon>Rhabditomorpha</taxon>
        <taxon>Rhabditoidea</taxon>
        <taxon>Rhabditidae</taxon>
        <taxon>Mesorhabditinae</taxon>
        <taxon>Mesorhabditis</taxon>
    </lineage>
</organism>
<gene>
    <name evidence="3" type="ORF">MSPICULIGERA_LOCUS22431</name>
</gene>
<feature type="chain" id="PRO_5041249429" description="ShK domain-containing protein" evidence="2">
    <location>
        <begin position="19"/>
        <end position="311"/>
    </location>
</feature>
<dbReference type="AlphaFoldDB" id="A0AA36G8W9"/>